<dbReference type="RefSeq" id="WP_105072530.1">
    <property type="nucleotide sequence ID" value="NZ_PPGH01000011.1"/>
</dbReference>
<dbReference type="OrthoDB" id="570928at2"/>
<proteinExistence type="predicted"/>
<dbReference type="Pfam" id="PF13588">
    <property type="entry name" value="HSDR_N_2"/>
    <property type="match status" value="1"/>
</dbReference>
<feature type="domain" description="Type I restriction enzyme R protein N-terminal" evidence="1">
    <location>
        <begin position="11"/>
        <end position="76"/>
    </location>
</feature>
<evidence type="ECO:0000313" key="3">
    <source>
        <dbReference type="Proteomes" id="UP000239936"/>
    </source>
</evidence>
<gene>
    <name evidence="2" type="ORF">CXB77_01510</name>
</gene>
<organism evidence="2 3">
    <name type="scientific">Chromatium okenii</name>
    <dbReference type="NCBI Taxonomy" id="61644"/>
    <lineage>
        <taxon>Bacteria</taxon>
        <taxon>Pseudomonadati</taxon>
        <taxon>Pseudomonadota</taxon>
        <taxon>Gammaproteobacteria</taxon>
        <taxon>Chromatiales</taxon>
        <taxon>Chromatiaceae</taxon>
        <taxon>Chromatium</taxon>
    </lineage>
</organism>
<evidence type="ECO:0000313" key="2">
    <source>
        <dbReference type="EMBL" id="PQJ97463.1"/>
    </source>
</evidence>
<accession>A0A2S7XVA4</accession>
<sequence>MILCWISYIAIKSKDKVILVIECKASSINLTASAVLQATNYAAALGAEWAAVTNGRRWLLYHVTPKKGEEPIIDEIFDVELLDDNGISKDDIDSLYLLTEQALISGETIKTFHFFNCTSQEKIFQAIVSEPVVHVICEELQKLYKQEAGVLSKDINPSFIQELLVEMFINDELE</sequence>
<name>A0A2S7XVA4_9GAMM</name>
<keyword evidence="3" id="KW-1185">Reference proteome</keyword>
<dbReference type="InterPro" id="IPR029464">
    <property type="entry name" value="HSDR_N"/>
</dbReference>
<comment type="caution">
    <text evidence="2">The sequence shown here is derived from an EMBL/GenBank/DDBJ whole genome shotgun (WGS) entry which is preliminary data.</text>
</comment>
<protein>
    <recommendedName>
        <fullName evidence="1">Type I restriction enzyme R protein N-terminal domain-containing protein</fullName>
    </recommendedName>
</protein>
<dbReference type="Proteomes" id="UP000239936">
    <property type="component" value="Unassembled WGS sequence"/>
</dbReference>
<reference evidence="2 3" key="1">
    <citation type="submission" date="2018-01" db="EMBL/GenBank/DDBJ databases">
        <title>The complete genome sequence of Chromatium okenii LaCa, a purple sulfur bacterium with a turbulent life.</title>
        <authorList>
            <person name="Luedin S.M."/>
            <person name="Liechti N."/>
            <person name="Storelli N."/>
            <person name="Danza F."/>
            <person name="Wittwer M."/>
            <person name="Pothier J.F."/>
            <person name="Tonolla M.A."/>
        </authorList>
    </citation>
    <scope>NUCLEOTIDE SEQUENCE [LARGE SCALE GENOMIC DNA]</scope>
    <source>
        <strain evidence="2 3">LaCa</strain>
    </source>
</reference>
<dbReference type="EMBL" id="PPGH01000011">
    <property type="protein sequence ID" value="PQJ97463.1"/>
    <property type="molecule type" value="Genomic_DNA"/>
</dbReference>
<dbReference type="AlphaFoldDB" id="A0A2S7XVA4"/>
<dbReference type="Gene3D" id="3.90.1570.30">
    <property type="match status" value="1"/>
</dbReference>
<evidence type="ECO:0000259" key="1">
    <source>
        <dbReference type="Pfam" id="PF13588"/>
    </source>
</evidence>